<keyword evidence="1" id="KW-0472">Membrane</keyword>
<sequence>MAGRKKNESKPSYSTSQLLNYESDSYLERTSRPVYAIVFLLPFIIFYEIGTILINTDMLNRSQVRVVAFVWLQQLLQYLGTSSRIAWIAPPLVVILILIGLQLASRKRWYFCAGDYIPMVVECMLLAVPLIVLSLFFNSRSVAPDGSPRLDGNTLAAVAHVVDGRTGGPAEPVRQGVAPLMAEAKNGGPSLMANIVTGVGAGIYEELVFRLILICLLMMLFQDLLGLSHANAIVSSVLISAALFSAHHHIVVLDGQFGCNAPFNWTEFSFRTIAGVYFAALFAIRGFGITAGTHAFYDIIATLINALVFDH</sequence>
<protein>
    <submittedName>
        <fullName evidence="3">CPBP family glutamic-type intramembrane protease</fullName>
        <ecNumber evidence="3">3.4.-.-</ecNumber>
    </submittedName>
</protein>
<keyword evidence="3" id="KW-0645">Protease</keyword>
<evidence type="ECO:0000259" key="2">
    <source>
        <dbReference type="Pfam" id="PF02517"/>
    </source>
</evidence>
<name>A0AAW6TV79_9BACT</name>
<dbReference type="EC" id="3.4.-.-" evidence="3"/>
<feature type="transmembrane region" description="Helical" evidence="1">
    <location>
        <begin position="232"/>
        <end position="253"/>
    </location>
</feature>
<proteinExistence type="predicted"/>
<dbReference type="GO" id="GO:0080120">
    <property type="term" value="P:CAAX-box protein maturation"/>
    <property type="evidence" value="ECO:0007669"/>
    <property type="project" value="UniProtKB-ARBA"/>
</dbReference>
<keyword evidence="1" id="KW-1133">Transmembrane helix</keyword>
<organism evidence="3 4">
    <name type="scientific">Anaerobaca lacustris</name>
    <dbReference type="NCBI Taxonomy" id="3044600"/>
    <lineage>
        <taxon>Bacteria</taxon>
        <taxon>Pseudomonadati</taxon>
        <taxon>Planctomycetota</taxon>
        <taxon>Phycisphaerae</taxon>
        <taxon>Sedimentisphaerales</taxon>
        <taxon>Anaerobacaceae</taxon>
        <taxon>Anaerobaca</taxon>
    </lineage>
</organism>
<accession>A0AAW6TV79</accession>
<feature type="transmembrane region" description="Helical" evidence="1">
    <location>
        <begin position="116"/>
        <end position="137"/>
    </location>
</feature>
<dbReference type="GO" id="GO:0004175">
    <property type="term" value="F:endopeptidase activity"/>
    <property type="evidence" value="ECO:0007669"/>
    <property type="project" value="UniProtKB-ARBA"/>
</dbReference>
<dbReference type="RefSeq" id="WP_349243768.1">
    <property type="nucleotide sequence ID" value="NZ_JASCXX010000004.1"/>
</dbReference>
<dbReference type="Pfam" id="PF02517">
    <property type="entry name" value="Rce1-like"/>
    <property type="match status" value="1"/>
</dbReference>
<dbReference type="AlphaFoldDB" id="A0AAW6TV79"/>
<evidence type="ECO:0000313" key="3">
    <source>
        <dbReference type="EMBL" id="MDI6448362.1"/>
    </source>
</evidence>
<dbReference type="InterPro" id="IPR003675">
    <property type="entry name" value="Rce1/LyrA-like_dom"/>
</dbReference>
<comment type="caution">
    <text evidence="3">The sequence shown here is derived from an EMBL/GenBank/DDBJ whole genome shotgun (WGS) entry which is preliminary data.</text>
</comment>
<evidence type="ECO:0000313" key="4">
    <source>
        <dbReference type="Proteomes" id="UP001431776"/>
    </source>
</evidence>
<dbReference type="EMBL" id="JASCXX010000004">
    <property type="protein sequence ID" value="MDI6448362.1"/>
    <property type="molecule type" value="Genomic_DNA"/>
</dbReference>
<reference evidence="3" key="1">
    <citation type="submission" date="2023-05" db="EMBL/GenBank/DDBJ databases">
        <title>Anaerotaeda fermentans gen. nov., sp. nov., a novel anaerobic planctomycete of the new family within the order Sedimentisphaerales isolated from Taman Peninsula, Russia.</title>
        <authorList>
            <person name="Khomyakova M.A."/>
            <person name="Merkel A.Y."/>
            <person name="Slobodkin A.I."/>
        </authorList>
    </citation>
    <scope>NUCLEOTIDE SEQUENCE</scope>
    <source>
        <strain evidence="3">M17dextr</strain>
    </source>
</reference>
<evidence type="ECO:0000256" key="1">
    <source>
        <dbReference type="SAM" id="Phobius"/>
    </source>
</evidence>
<feature type="domain" description="CAAX prenyl protease 2/Lysostaphin resistance protein A-like" evidence="2">
    <location>
        <begin position="192"/>
        <end position="300"/>
    </location>
</feature>
<keyword evidence="3" id="KW-0378">Hydrolase</keyword>
<dbReference type="GO" id="GO:0006508">
    <property type="term" value="P:proteolysis"/>
    <property type="evidence" value="ECO:0007669"/>
    <property type="project" value="UniProtKB-KW"/>
</dbReference>
<gene>
    <name evidence="3" type="ORF">QJ522_04850</name>
</gene>
<dbReference type="Proteomes" id="UP001431776">
    <property type="component" value="Unassembled WGS sequence"/>
</dbReference>
<keyword evidence="1" id="KW-0812">Transmembrane</keyword>
<feature type="transmembrane region" description="Helical" evidence="1">
    <location>
        <begin position="34"/>
        <end position="54"/>
    </location>
</feature>
<keyword evidence="4" id="KW-1185">Reference proteome</keyword>
<feature type="transmembrane region" description="Helical" evidence="1">
    <location>
        <begin position="85"/>
        <end position="104"/>
    </location>
</feature>
<feature type="transmembrane region" description="Helical" evidence="1">
    <location>
        <begin position="273"/>
        <end position="297"/>
    </location>
</feature>